<evidence type="ECO:0008006" key="3">
    <source>
        <dbReference type="Google" id="ProtNLM"/>
    </source>
</evidence>
<comment type="caution">
    <text evidence="1">The sequence shown here is derived from an EMBL/GenBank/DDBJ whole genome shotgun (WGS) entry which is preliminary data.</text>
</comment>
<accession>A0ABP9UVR0</accession>
<organism evidence="1 2">
    <name type="scientific">Haloferula sargassicola</name>
    <dbReference type="NCBI Taxonomy" id="490096"/>
    <lineage>
        <taxon>Bacteria</taxon>
        <taxon>Pseudomonadati</taxon>
        <taxon>Verrucomicrobiota</taxon>
        <taxon>Verrucomicrobiia</taxon>
        <taxon>Verrucomicrobiales</taxon>
        <taxon>Verrucomicrobiaceae</taxon>
        <taxon>Haloferula</taxon>
    </lineage>
</organism>
<gene>
    <name evidence="1" type="ORF">Hsar01_03380</name>
</gene>
<dbReference type="PANTHER" id="PTHR10859:SF91">
    <property type="entry name" value="DOLICHYL-PHOSPHATE BETA-GLUCOSYLTRANSFERASE"/>
    <property type="match status" value="1"/>
</dbReference>
<keyword evidence="2" id="KW-1185">Reference proteome</keyword>
<dbReference type="Gene3D" id="3.90.550.10">
    <property type="entry name" value="Spore Coat Polysaccharide Biosynthesis Protein SpsA, Chain A"/>
    <property type="match status" value="1"/>
</dbReference>
<dbReference type="EMBL" id="BAABRI010000021">
    <property type="protein sequence ID" value="GAA5484139.1"/>
    <property type="molecule type" value="Genomic_DNA"/>
</dbReference>
<reference evidence="1 2" key="1">
    <citation type="submission" date="2024-02" db="EMBL/GenBank/DDBJ databases">
        <title>Haloferula sargassicola NBRC 104335.</title>
        <authorList>
            <person name="Ichikawa N."/>
            <person name="Katano-Makiyama Y."/>
            <person name="Hidaka K."/>
        </authorList>
    </citation>
    <scope>NUCLEOTIDE SEQUENCE [LARGE SCALE GENOMIC DNA]</scope>
    <source>
        <strain evidence="1 2">NBRC 104335</strain>
    </source>
</reference>
<evidence type="ECO:0000313" key="1">
    <source>
        <dbReference type="EMBL" id="GAA5484139.1"/>
    </source>
</evidence>
<dbReference type="SUPFAM" id="SSF53448">
    <property type="entry name" value="Nucleotide-diphospho-sugar transferases"/>
    <property type="match status" value="1"/>
</dbReference>
<sequence length="246" mass="27715">MSDAGNEATSVLVTPVWKDSRRLSHYAPELAQALAAADRPVTWVIADDGSGAEEIARLEKVRDEARRIFPHIHLHAAAAHRGKGAVVREAWSGYPRARWLGFVDADGSVTGPDMLRLFAEAEKARNSVIGVRVRTDSTSIHESAWRALRHRGFLLAVRLMLDLETFDTQCGAKVIQGEAFRKVAGRLHEDGFAFDVELLVEMQVAGFSWEEMPVSWEEKEHSRLKPGESWRMLQALRRIQRRILEL</sequence>
<protein>
    <recommendedName>
        <fullName evidence="3">Glycosyl transferase family 2</fullName>
    </recommendedName>
</protein>
<dbReference type="Proteomes" id="UP001476282">
    <property type="component" value="Unassembled WGS sequence"/>
</dbReference>
<name>A0ABP9UVR0_9BACT</name>
<dbReference type="PANTHER" id="PTHR10859">
    <property type="entry name" value="GLYCOSYL TRANSFERASE"/>
    <property type="match status" value="1"/>
</dbReference>
<proteinExistence type="predicted"/>
<evidence type="ECO:0000313" key="2">
    <source>
        <dbReference type="Proteomes" id="UP001476282"/>
    </source>
</evidence>
<dbReference type="InterPro" id="IPR029044">
    <property type="entry name" value="Nucleotide-diphossugar_trans"/>
</dbReference>